<evidence type="ECO:0000313" key="10">
    <source>
        <dbReference type="EMBL" id="TPX35265.1"/>
    </source>
</evidence>
<dbReference type="SUPFAM" id="SSF69012">
    <property type="entry name" value="alpha-ketoacid dehydrogenase kinase, N-terminal domain"/>
    <property type="match status" value="1"/>
</dbReference>
<dbReference type="PANTHER" id="PTHR11947:SF3">
    <property type="entry name" value="[PYRUVATE DEHYDROGENASE (ACETYL-TRANSFERRING)] KINASE, MITOCHONDRIAL"/>
    <property type="match status" value="1"/>
</dbReference>
<dbReference type="GO" id="GO:0005759">
    <property type="term" value="C:mitochondrial matrix"/>
    <property type="evidence" value="ECO:0007669"/>
    <property type="project" value="UniProtKB-SubCell"/>
</dbReference>
<dbReference type="OrthoDB" id="241648at2759"/>
<dbReference type="STRING" id="1806994.A0A507CCH3"/>
<evidence type="ECO:0000256" key="3">
    <source>
        <dbReference type="ARBA" id="ARBA00022741"/>
    </source>
</evidence>
<keyword evidence="2 8" id="KW-0808">Transferase</keyword>
<dbReference type="InterPro" id="IPR039028">
    <property type="entry name" value="BCKD/PDK"/>
</dbReference>
<sequence>MPNRIPSWVSERIIQYAKNERPTAIKFSDMLRFGAKPRQSELLASSQFLSDEIPIRLAHRYVELGNLPYGIGELDVVKKIRNWYAESFKELVEYGEELEMKRLNPDHAGPGENTGGLLSRMFSSKSEGSLPPLSAWALANGTPVPQVKRPYFGSITEPHVLKHAHKYNEHFAMILKGIVERHNPAVLTVALAVRELRTTHPQIFEQPDALQKFLDRFHGNRIAIRILIGHHASLALQKTHLPNHVGIVSTKMDPGAVASDAAVDAAEVCEAALGVAPLVEIRCPPGGCPEMTFVPSHLHHVLFEVLKNAMRAVIEKEERRVGDGNAERSDMPPIIVTIESPTDQQVQIRISDQGIGIPAQNLSRLFTYAFTTAKPVRIDEHFSGDEVNAPLAGFGYGLPLSRLYLSYFTGNLWVVSKENEGTEVTLLLRKNFDGTEYFAH</sequence>
<keyword evidence="3 8" id="KW-0547">Nucleotide-binding</keyword>
<evidence type="ECO:0000256" key="6">
    <source>
        <dbReference type="ARBA" id="ARBA00023128"/>
    </source>
</evidence>
<dbReference type="Pfam" id="PF02518">
    <property type="entry name" value="HATPase_c"/>
    <property type="match status" value="1"/>
</dbReference>
<feature type="domain" description="Histidine kinase" evidence="9">
    <location>
        <begin position="295"/>
        <end position="432"/>
    </location>
</feature>
<evidence type="ECO:0000313" key="11">
    <source>
        <dbReference type="Proteomes" id="UP000319731"/>
    </source>
</evidence>
<comment type="caution">
    <text evidence="10">The sequence shown here is derived from an EMBL/GenBank/DDBJ whole genome shotgun (WGS) entry which is preliminary data.</text>
</comment>
<evidence type="ECO:0000256" key="1">
    <source>
        <dbReference type="ARBA" id="ARBA00006155"/>
    </source>
</evidence>
<dbReference type="PROSITE" id="PS50109">
    <property type="entry name" value="HIS_KIN"/>
    <property type="match status" value="1"/>
</dbReference>
<dbReference type="InterPro" id="IPR003594">
    <property type="entry name" value="HATPase_dom"/>
</dbReference>
<evidence type="ECO:0000256" key="8">
    <source>
        <dbReference type="RuleBase" id="RU366032"/>
    </source>
</evidence>
<dbReference type="InterPro" id="IPR036890">
    <property type="entry name" value="HATPase_C_sf"/>
</dbReference>
<dbReference type="InterPro" id="IPR036784">
    <property type="entry name" value="AK/P_DHK_N_sf"/>
</dbReference>
<dbReference type="Pfam" id="PF10436">
    <property type="entry name" value="BCDHK_Adom3"/>
    <property type="match status" value="1"/>
</dbReference>
<evidence type="ECO:0000256" key="5">
    <source>
        <dbReference type="ARBA" id="ARBA00022840"/>
    </source>
</evidence>
<name>A0A507CCH3_9FUNG</name>
<dbReference type="EMBL" id="QEAO01000009">
    <property type="protein sequence ID" value="TPX35265.1"/>
    <property type="molecule type" value="Genomic_DNA"/>
</dbReference>
<dbReference type="SUPFAM" id="SSF55874">
    <property type="entry name" value="ATPase domain of HSP90 chaperone/DNA topoisomerase II/histidine kinase"/>
    <property type="match status" value="1"/>
</dbReference>
<comment type="similarity">
    <text evidence="1 8">Belongs to the PDK/BCKDK protein kinase family.</text>
</comment>
<evidence type="ECO:0000259" key="9">
    <source>
        <dbReference type="PROSITE" id="PS50109"/>
    </source>
</evidence>
<dbReference type="Gene3D" id="1.20.140.20">
    <property type="entry name" value="Alpha-ketoacid/pyruvate dehydrogenase kinase, N-terminal domain"/>
    <property type="match status" value="1"/>
</dbReference>
<dbReference type="Proteomes" id="UP000319731">
    <property type="component" value="Unassembled WGS sequence"/>
</dbReference>
<dbReference type="PANTHER" id="PTHR11947">
    <property type="entry name" value="PYRUVATE DEHYDROGENASE KINASE"/>
    <property type="match status" value="1"/>
</dbReference>
<dbReference type="Gene3D" id="3.30.565.10">
    <property type="entry name" value="Histidine kinase-like ATPase, C-terminal domain"/>
    <property type="match status" value="1"/>
</dbReference>
<proteinExistence type="inferred from homology"/>
<dbReference type="GO" id="GO:0005524">
    <property type="term" value="F:ATP binding"/>
    <property type="evidence" value="ECO:0007669"/>
    <property type="project" value="UniProtKB-UniRule"/>
</dbReference>
<evidence type="ECO:0000256" key="7">
    <source>
        <dbReference type="ARBA" id="ARBA00048201"/>
    </source>
</evidence>
<comment type="catalytic activity">
    <reaction evidence="7">
        <text>L-seryl-[pyruvate dehydrogenase E1 alpha subunit] + ATP = O-phospho-L-seryl-[pyruvate dehydrogenase E1 alpha subunit] + ADP + H(+)</text>
        <dbReference type="Rhea" id="RHEA:23052"/>
        <dbReference type="Rhea" id="RHEA-COMP:13689"/>
        <dbReference type="Rhea" id="RHEA-COMP:13690"/>
        <dbReference type="ChEBI" id="CHEBI:15378"/>
        <dbReference type="ChEBI" id="CHEBI:29999"/>
        <dbReference type="ChEBI" id="CHEBI:30616"/>
        <dbReference type="ChEBI" id="CHEBI:83421"/>
        <dbReference type="ChEBI" id="CHEBI:456216"/>
        <dbReference type="EC" id="2.7.11.2"/>
    </reaction>
</comment>
<dbReference type="EC" id="2.7.11.-" evidence="8"/>
<dbReference type="InterPro" id="IPR004358">
    <property type="entry name" value="Sig_transdc_His_kin-like_C"/>
</dbReference>
<dbReference type="InterPro" id="IPR005467">
    <property type="entry name" value="His_kinase_dom"/>
</dbReference>
<keyword evidence="6 8" id="KW-0496">Mitochondrion</keyword>
<reference evidence="10 11" key="1">
    <citation type="journal article" date="2019" name="Sci. Rep.">
        <title>Comparative genomics of chytrid fungi reveal insights into the obligate biotrophic and pathogenic lifestyle of Synchytrium endobioticum.</title>
        <authorList>
            <person name="van de Vossenberg B.T.L.H."/>
            <person name="Warris S."/>
            <person name="Nguyen H.D.T."/>
            <person name="van Gent-Pelzer M.P.E."/>
            <person name="Joly D.L."/>
            <person name="van de Geest H.C."/>
            <person name="Bonants P.J.M."/>
            <person name="Smith D.S."/>
            <person name="Levesque C.A."/>
            <person name="van der Lee T.A.J."/>
        </authorList>
    </citation>
    <scope>NUCLEOTIDE SEQUENCE [LARGE SCALE GENOMIC DNA]</scope>
    <source>
        <strain evidence="10 11">JEL517</strain>
    </source>
</reference>
<protein>
    <recommendedName>
        <fullName evidence="8">Protein-serine/threonine kinase</fullName>
        <ecNumber evidence="8">2.7.11.-</ecNumber>
    </recommendedName>
</protein>
<dbReference type="RefSeq" id="XP_031025792.1">
    <property type="nucleotide sequence ID" value="XM_031168147.1"/>
</dbReference>
<dbReference type="PRINTS" id="PR00344">
    <property type="entry name" value="BCTRLSENSOR"/>
</dbReference>
<dbReference type="InterPro" id="IPR018955">
    <property type="entry name" value="BCDHK/PDK_N"/>
</dbReference>
<dbReference type="GO" id="GO:0004740">
    <property type="term" value="F:pyruvate dehydrogenase (acetyl-transferring) kinase activity"/>
    <property type="evidence" value="ECO:0007669"/>
    <property type="project" value="UniProtKB-EC"/>
</dbReference>
<dbReference type="SMART" id="SM00387">
    <property type="entry name" value="HATPase_c"/>
    <property type="match status" value="1"/>
</dbReference>
<dbReference type="GeneID" id="42003444"/>
<keyword evidence="5 8" id="KW-0067">ATP-binding</keyword>
<comment type="subcellular location">
    <subcellularLocation>
        <location evidence="8">Mitochondrion matrix</location>
    </subcellularLocation>
</comment>
<evidence type="ECO:0000256" key="2">
    <source>
        <dbReference type="ARBA" id="ARBA00022679"/>
    </source>
</evidence>
<dbReference type="GO" id="GO:0010906">
    <property type="term" value="P:regulation of glucose metabolic process"/>
    <property type="evidence" value="ECO:0007669"/>
    <property type="project" value="TreeGrafter"/>
</dbReference>
<evidence type="ECO:0000256" key="4">
    <source>
        <dbReference type="ARBA" id="ARBA00022777"/>
    </source>
</evidence>
<organism evidence="10 11">
    <name type="scientific">Synchytrium microbalum</name>
    <dbReference type="NCBI Taxonomy" id="1806994"/>
    <lineage>
        <taxon>Eukaryota</taxon>
        <taxon>Fungi</taxon>
        <taxon>Fungi incertae sedis</taxon>
        <taxon>Chytridiomycota</taxon>
        <taxon>Chytridiomycota incertae sedis</taxon>
        <taxon>Chytridiomycetes</taxon>
        <taxon>Synchytriales</taxon>
        <taxon>Synchytriaceae</taxon>
        <taxon>Synchytrium</taxon>
    </lineage>
</organism>
<keyword evidence="4 8" id="KW-0418">Kinase</keyword>
<keyword evidence="11" id="KW-1185">Reference proteome</keyword>
<dbReference type="AlphaFoldDB" id="A0A507CCH3"/>
<accession>A0A507CCH3</accession>
<gene>
    <name evidence="10" type="ORF">SmJEL517_g02219</name>
</gene>